<proteinExistence type="predicted"/>
<reference evidence="1 2" key="1">
    <citation type="submission" date="2016-02" db="EMBL/GenBank/DDBJ databases">
        <title>Genome analysis of coral dinoflagellate symbionts highlights evolutionary adaptations to a symbiotic lifestyle.</title>
        <authorList>
            <person name="Aranda M."/>
            <person name="Li Y."/>
            <person name="Liew Y.J."/>
            <person name="Baumgarten S."/>
            <person name="Simakov O."/>
            <person name="Wilson M."/>
            <person name="Piel J."/>
            <person name="Ashoor H."/>
            <person name="Bougouffa S."/>
            <person name="Bajic V.B."/>
            <person name="Ryu T."/>
            <person name="Ravasi T."/>
            <person name="Bayer T."/>
            <person name="Micklem G."/>
            <person name="Kim H."/>
            <person name="Bhak J."/>
            <person name="Lajeunesse T.C."/>
            <person name="Voolstra C.R."/>
        </authorList>
    </citation>
    <scope>NUCLEOTIDE SEQUENCE [LARGE SCALE GENOMIC DNA]</scope>
    <source>
        <strain evidence="1 2">CCMP2467</strain>
    </source>
</reference>
<keyword evidence="2" id="KW-1185">Reference proteome</keyword>
<dbReference type="EMBL" id="LSRX01002424">
    <property type="protein sequence ID" value="OLP75529.1"/>
    <property type="molecule type" value="Genomic_DNA"/>
</dbReference>
<dbReference type="AlphaFoldDB" id="A0A1Q9BY00"/>
<dbReference type="Proteomes" id="UP000186817">
    <property type="component" value="Unassembled WGS sequence"/>
</dbReference>
<organism evidence="1 2">
    <name type="scientific">Symbiodinium microadriaticum</name>
    <name type="common">Dinoflagellate</name>
    <name type="synonym">Zooxanthella microadriatica</name>
    <dbReference type="NCBI Taxonomy" id="2951"/>
    <lineage>
        <taxon>Eukaryota</taxon>
        <taxon>Sar</taxon>
        <taxon>Alveolata</taxon>
        <taxon>Dinophyceae</taxon>
        <taxon>Suessiales</taxon>
        <taxon>Symbiodiniaceae</taxon>
        <taxon>Symbiodinium</taxon>
    </lineage>
</organism>
<accession>A0A1Q9BY00</accession>
<protein>
    <submittedName>
        <fullName evidence="1">Uncharacterized protein</fullName>
    </submittedName>
</protein>
<evidence type="ECO:0000313" key="1">
    <source>
        <dbReference type="EMBL" id="OLP75529.1"/>
    </source>
</evidence>
<name>A0A1Q9BY00_SYMMI</name>
<sequence>MHQKLTGSDKGAIVLTGNACMHDNGEQSCMKLGDRVRGDCRCCAARAASAFFSSAVEASRPSCISKATDIEDSDGAACRKSGYLDNFLGEGDTRARKRLVSDDQPVEAAAELRTPVHRDRLEPKLWIQFFAQARCGPKAGQTTEVATSAVEEALRFDDFFASEAVIRRSKKAHKPTVSRNSASKAVENAMRFFGITTVW</sequence>
<evidence type="ECO:0000313" key="2">
    <source>
        <dbReference type="Proteomes" id="UP000186817"/>
    </source>
</evidence>
<comment type="caution">
    <text evidence="1">The sequence shown here is derived from an EMBL/GenBank/DDBJ whole genome shotgun (WGS) entry which is preliminary data.</text>
</comment>
<gene>
    <name evidence="1" type="ORF">AK812_SmicGene44656</name>
</gene>